<keyword evidence="6" id="KW-0479">Metal-binding</keyword>
<keyword evidence="18" id="KW-1185">Reference proteome</keyword>
<dbReference type="Pfam" id="PF00501">
    <property type="entry name" value="AMP-binding"/>
    <property type="match status" value="2"/>
</dbReference>
<feature type="domain" description="AMP-dependent synthetase/ligase" evidence="16">
    <location>
        <begin position="32"/>
        <end position="398"/>
    </location>
</feature>
<feature type="domain" description="AMP-dependent synthetase/ligase" evidence="16">
    <location>
        <begin position="578"/>
        <end position="923"/>
    </location>
</feature>
<evidence type="ECO:0000256" key="15">
    <source>
        <dbReference type="ARBA" id="ARBA00048497"/>
    </source>
</evidence>
<evidence type="ECO:0000256" key="5">
    <source>
        <dbReference type="ARBA" id="ARBA00019043"/>
    </source>
</evidence>
<dbReference type="InterPro" id="IPR025110">
    <property type="entry name" value="AMP-bd_C"/>
</dbReference>
<evidence type="ECO:0000256" key="8">
    <source>
        <dbReference type="ARBA" id="ARBA00022840"/>
    </source>
</evidence>
<evidence type="ECO:0000256" key="6">
    <source>
        <dbReference type="ARBA" id="ARBA00022723"/>
    </source>
</evidence>
<keyword evidence="8" id="KW-0067">ATP-binding</keyword>
<reference evidence="19" key="1">
    <citation type="submission" date="2025-08" db="UniProtKB">
        <authorList>
            <consortium name="RefSeq"/>
        </authorList>
    </citation>
    <scope>IDENTIFICATION</scope>
    <source>
        <tissue evidence="19">Whole Larva</tissue>
    </source>
</reference>
<evidence type="ECO:0000256" key="1">
    <source>
        <dbReference type="ARBA" id="ARBA00001946"/>
    </source>
</evidence>
<evidence type="ECO:0000256" key="9">
    <source>
        <dbReference type="ARBA" id="ARBA00022842"/>
    </source>
</evidence>
<dbReference type="Gene3D" id="3.40.50.980">
    <property type="match status" value="4"/>
</dbReference>
<dbReference type="EC" id="1.13.12.7" evidence="4"/>
<keyword evidence="9" id="KW-0460">Magnesium</keyword>
<evidence type="ECO:0000313" key="18">
    <source>
        <dbReference type="Proteomes" id="UP000695000"/>
    </source>
</evidence>
<dbReference type="GeneID" id="108565482"/>
<dbReference type="InterPro" id="IPR045851">
    <property type="entry name" value="AMP-bd_C_sf"/>
</dbReference>
<dbReference type="InterPro" id="IPR000873">
    <property type="entry name" value="AMP-dep_synth/lig_dom"/>
</dbReference>
<evidence type="ECO:0000256" key="4">
    <source>
        <dbReference type="ARBA" id="ARBA00012532"/>
    </source>
</evidence>
<evidence type="ECO:0000256" key="12">
    <source>
        <dbReference type="ARBA" id="ARBA00023140"/>
    </source>
</evidence>
<keyword evidence="12" id="KW-0576">Peroxisome</keyword>
<dbReference type="Pfam" id="PF13193">
    <property type="entry name" value="AMP-binding_C"/>
    <property type="match status" value="2"/>
</dbReference>
<dbReference type="SUPFAM" id="SSF56801">
    <property type="entry name" value="Acetyl-CoA synthetase-like"/>
    <property type="match status" value="2"/>
</dbReference>
<evidence type="ECO:0000256" key="11">
    <source>
        <dbReference type="ARBA" id="ARBA00023033"/>
    </source>
</evidence>
<comment type="subcellular location">
    <subcellularLocation>
        <location evidence="2">Peroxisome</location>
    </subcellularLocation>
</comment>
<comment type="similarity">
    <text evidence="3">Belongs to the ATP-dependent AMP-binding enzyme family.</text>
</comment>
<protein>
    <recommendedName>
        <fullName evidence="5">Luciferin 4-monooxygenase</fullName>
        <ecNumber evidence="4">1.13.12.7</ecNumber>
    </recommendedName>
</protein>
<sequence>MFDRNVHQGPNFHAPVSTDSLGIQLYDNFVNNAKKTAMVDAISGKTVSYQDFLEVTCRLAQAFNRIGLTQDDIVSICSENSCNFFYPVIAAFYNGITVAPINFNYISTELLHVLGISKPKVLFCSKNSVRKCVEAKAHCQWMKRIIVLDDSDEVYEGAETLKRFLDENSDKYLDEYSFRPKVVDTLTHPACILCSSGTTGLPKGVVLSHDNISIRMCHATDPRYENVKPGITQLGFLPFFHGYGFITILSCLAMGQKVVMLNKFEEKLFLKTIQDHRIDSLMLVPPLLLFLSKTPLLNNYDLSCVQEITTGAAPLGKEIEQDVKNRFKVSRVRQAYGLTEATLAVLMMPRRDNKNGCCGKPVPGMSLKIVDKETGKSLGPNKVGELQVKGGMVMLGYYGNPAATAQTFSKDGWLLTGDLCYYDEDGYFYVVDRLKELIKYKGFQVAPAELEDLLFTHPKILDAAVVGLPDEKAGELPVAFVVKQHGVHVTDEEIKTFIAKQVSHPKRLHGGVRFIEKIPKNASGKILRRELRELLKQKTKSKLSRNAEIFTMDDRIIHGPEITGELAKISVGQQIWKSLKAHPNQKIINVTDKSCISFADLHNSSCKIANFLVALGLGRGDVITICSENSLHFHKPLLASFYTGIVASLINHTYVKDELQHALNIAKPKILFCSRLTFPKFQKLQNLKLFVLEDLYDVVQEYSGNFNPVDFDSADTTAAIVYSSGTTGVSKGVMVTHANINFVLNSMVNPSYMPLDEQNFVVVPFYHVYGLIFSISALVEGNIVLFMEKFQEKLYLETLANYKIKSISAVPSLMVLLAKSPAVDQYKFSIEEVLSSSAPLSKTLEDEVKRRLKAKVVRQAYGLTEATLGVLSTPKERTKSGSCGVVMPGISVKIRDPRTGKTLGTNEIGEICVKGMNVTKGYYGNERATRDAFTKDGWLLTGDMAYYDEDKYFYLVDRLKDLIKYKGFQVAPSELEGLLLRHPKIVDAGVVGLNNFLAGEVPVAFVVKKPGSELTSQEVVEYVKNNISVAKQLHGGVKFLEALPKNASGKLLRKDLRQMLKMNPKL</sequence>
<dbReference type="RefSeq" id="XP_017780474.1">
    <property type="nucleotide sequence ID" value="XM_017924985.1"/>
</dbReference>
<dbReference type="PANTHER" id="PTHR24096:SF423">
    <property type="entry name" value="GM05240P"/>
    <property type="match status" value="1"/>
</dbReference>
<dbReference type="PROSITE" id="PS00455">
    <property type="entry name" value="AMP_BINDING"/>
    <property type="match status" value="2"/>
</dbReference>
<organism evidence="18 19">
    <name type="scientific">Nicrophorus vespilloides</name>
    <name type="common">Boreal carrion beetle</name>
    <dbReference type="NCBI Taxonomy" id="110193"/>
    <lineage>
        <taxon>Eukaryota</taxon>
        <taxon>Metazoa</taxon>
        <taxon>Ecdysozoa</taxon>
        <taxon>Arthropoda</taxon>
        <taxon>Hexapoda</taxon>
        <taxon>Insecta</taxon>
        <taxon>Pterygota</taxon>
        <taxon>Neoptera</taxon>
        <taxon>Endopterygota</taxon>
        <taxon>Coleoptera</taxon>
        <taxon>Polyphaga</taxon>
        <taxon>Staphyliniformia</taxon>
        <taxon>Silphidae</taxon>
        <taxon>Nicrophorinae</taxon>
        <taxon>Nicrophorus</taxon>
    </lineage>
</organism>
<dbReference type="PANTHER" id="PTHR24096">
    <property type="entry name" value="LONG-CHAIN-FATTY-ACID--COA LIGASE"/>
    <property type="match status" value="1"/>
</dbReference>
<feature type="domain" description="AMP-binding enzyme C-terminal" evidence="17">
    <location>
        <begin position="974"/>
        <end position="1050"/>
    </location>
</feature>
<keyword evidence="14" id="KW-0599">Photoprotein</keyword>
<name>A0ABM1N0X4_NICVS</name>
<evidence type="ECO:0000256" key="3">
    <source>
        <dbReference type="ARBA" id="ARBA00006432"/>
    </source>
</evidence>
<comment type="cofactor">
    <cofactor evidence="1">
        <name>Mg(2+)</name>
        <dbReference type="ChEBI" id="CHEBI:18420"/>
    </cofactor>
</comment>
<evidence type="ECO:0000256" key="14">
    <source>
        <dbReference type="ARBA" id="ARBA00023262"/>
    </source>
</evidence>
<dbReference type="InterPro" id="IPR020845">
    <property type="entry name" value="AMP-binding_CS"/>
</dbReference>
<keyword evidence="13" id="KW-0455">Luminescence</keyword>
<evidence type="ECO:0000256" key="10">
    <source>
        <dbReference type="ARBA" id="ARBA00023002"/>
    </source>
</evidence>
<evidence type="ECO:0000259" key="16">
    <source>
        <dbReference type="Pfam" id="PF00501"/>
    </source>
</evidence>
<proteinExistence type="inferred from homology"/>
<comment type="catalytic activity">
    <reaction evidence="15">
        <text>firefly D-luciferin + ATP + O2 = firefly oxyluciferin + hnu + AMP + CO2 + diphosphate</text>
        <dbReference type="Rhea" id="RHEA:10732"/>
        <dbReference type="ChEBI" id="CHEBI:15379"/>
        <dbReference type="ChEBI" id="CHEBI:16526"/>
        <dbReference type="ChEBI" id="CHEBI:16792"/>
        <dbReference type="ChEBI" id="CHEBI:30212"/>
        <dbReference type="ChEBI" id="CHEBI:30616"/>
        <dbReference type="ChEBI" id="CHEBI:33019"/>
        <dbReference type="ChEBI" id="CHEBI:58038"/>
        <dbReference type="ChEBI" id="CHEBI:456215"/>
        <dbReference type="EC" id="1.13.12.7"/>
    </reaction>
</comment>
<evidence type="ECO:0000256" key="2">
    <source>
        <dbReference type="ARBA" id="ARBA00004275"/>
    </source>
</evidence>
<evidence type="ECO:0000256" key="7">
    <source>
        <dbReference type="ARBA" id="ARBA00022741"/>
    </source>
</evidence>
<evidence type="ECO:0000313" key="19">
    <source>
        <dbReference type="RefSeq" id="XP_017780474.1"/>
    </source>
</evidence>
<accession>A0ABM1N0X4</accession>
<keyword evidence="11" id="KW-0503">Monooxygenase</keyword>
<evidence type="ECO:0000256" key="13">
    <source>
        <dbReference type="ARBA" id="ARBA00023223"/>
    </source>
</evidence>
<keyword evidence="10" id="KW-0560">Oxidoreductase</keyword>
<dbReference type="Proteomes" id="UP000695000">
    <property type="component" value="Unplaced"/>
</dbReference>
<gene>
    <name evidence="19" type="primary">LOC108565482</name>
</gene>
<feature type="domain" description="AMP-binding enzyme C-terminal" evidence="17">
    <location>
        <begin position="449"/>
        <end position="525"/>
    </location>
</feature>
<dbReference type="Gene3D" id="3.30.300.30">
    <property type="match status" value="2"/>
</dbReference>
<keyword evidence="7" id="KW-0547">Nucleotide-binding</keyword>
<dbReference type="Gene3D" id="2.30.38.10">
    <property type="entry name" value="Luciferase, Domain 3"/>
    <property type="match status" value="2"/>
</dbReference>
<evidence type="ECO:0000259" key="17">
    <source>
        <dbReference type="Pfam" id="PF13193"/>
    </source>
</evidence>